<keyword evidence="1" id="KW-0812">Transmembrane</keyword>
<accession>A0ABD1E869</accession>
<evidence type="ECO:0000313" key="3">
    <source>
        <dbReference type="Proteomes" id="UP001566132"/>
    </source>
</evidence>
<keyword evidence="1" id="KW-1133">Transmembrane helix</keyword>
<gene>
    <name evidence="2" type="ORF">ABEB36_011533</name>
</gene>
<dbReference type="EMBL" id="JBDJPC010000009">
    <property type="protein sequence ID" value="KAL1490848.1"/>
    <property type="molecule type" value="Genomic_DNA"/>
</dbReference>
<reference evidence="2 3" key="1">
    <citation type="submission" date="2024-05" db="EMBL/GenBank/DDBJ databases">
        <title>Genetic variation in Jamaican populations of the coffee berry borer (Hypothenemus hampei).</title>
        <authorList>
            <person name="Errbii M."/>
            <person name="Myrie A."/>
        </authorList>
    </citation>
    <scope>NUCLEOTIDE SEQUENCE [LARGE SCALE GENOMIC DNA]</scope>
    <source>
        <strain evidence="2">JA-Hopewell-2020-01-JO</strain>
        <tissue evidence="2">Whole body</tissue>
    </source>
</reference>
<organism evidence="2 3">
    <name type="scientific">Hypothenemus hampei</name>
    <name type="common">Coffee berry borer</name>
    <dbReference type="NCBI Taxonomy" id="57062"/>
    <lineage>
        <taxon>Eukaryota</taxon>
        <taxon>Metazoa</taxon>
        <taxon>Ecdysozoa</taxon>
        <taxon>Arthropoda</taxon>
        <taxon>Hexapoda</taxon>
        <taxon>Insecta</taxon>
        <taxon>Pterygota</taxon>
        <taxon>Neoptera</taxon>
        <taxon>Endopterygota</taxon>
        <taxon>Coleoptera</taxon>
        <taxon>Polyphaga</taxon>
        <taxon>Cucujiformia</taxon>
        <taxon>Curculionidae</taxon>
        <taxon>Scolytinae</taxon>
        <taxon>Hypothenemus</taxon>
    </lineage>
</organism>
<sequence length="142" mass="16299">MDMYFNNSSSSYYSTVRSRISRKRFNQFVLSNFTTVVDDGTTTIDLDVDIDDSPLKLDTSSMIWYIVSFAALIIFFLIVSCGEWCCRRRDRSEALISRNSTTTLPPPSYEQFAPPTYQDIIRNSEKPEVDVYIVPVHALGRT</sequence>
<keyword evidence="3" id="KW-1185">Reference proteome</keyword>
<evidence type="ECO:0000313" key="2">
    <source>
        <dbReference type="EMBL" id="KAL1490848.1"/>
    </source>
</evidence>
<dbReference type="AlphaFoldDB" id="A0ABD1E869"/>
<feature type="transmembrane region" description="Helical" evidence="1">
    <location>
        <begin position="62"/>
        <end position="82"/>
    </location>
</feature>
<evidence type="ECO:0000256" key="1">
    <source>
        <dbReference type="SAM" id="Phobius"/>
    </source>
</evidence>
<protein>
    <submittedName>
        <fullName evidence="2">Uncharacterized protein</fullName>
    </submittedName>
</protein>
<dbReference type="Proteomes" id="UP001566132">
    <property type="component" value="Unassembled WGS sequence"/>
</dbReference>
<name>A0ABD1E869_HYPHA</name>
<comment type="caution">
    <text evidence="2">The sequence shown here is derived from an EMBL/GenBank/DDBJ whole genome shotgun (WGS) entry which is preliminary data.</text>
</comment>
<proteinExistence type="predicted"/>
<keyword evidence="1" id="KW-0472">Membrane</keyword>